<dbReference type="OrthoDB" id="2433813at2759"/>
<dbReference type="Proteomes" id="UP000789405">
    <property type="component" value="Unassembled WGS sequence"/>
</dbReference>
<dbReference type="EMBL" id="CAJVPY010011422">
    <property type="protein sequence ID" value="CAG8726884.1"/>
    <property type="molecule type" value="Genomic_DNA"/>
</dbReference>
<dbReference type="AlphaFoldDB" id="A0A9N9NEI3"/>
<reference evidence="1" key="1">
    <citation type="submission" date="2021-06" db="EMBL/GenBank/DDBJ databases">
        <authorList>
            <person name="Kallberg Y."/>
            <person name="Tangrot J."/>
            <person name="Rosling A."/>
        </authorList>
    </citation>
    <scope>NUCLEOTIDE SEQUENCE</scope>
    <source>
        <strain evidence="1">MA453B</strain>
    </source>
</reference>
<sequence>MGHTYKWILSSKRCVKDMIFKEKKKLSVESLIYSWIIDLDDPDIENLFTENEWREIKNEVRELPKVDEYFARSLSRFRNVQTTADLRKVIETTSYRNKNDPFNRDKHFDSEWAELVMRHL</sequence>
<organism evidence="1 2">
    <name type="scientific">Dentiscutata erythropus</name>
    <dbReference type="NCBI Taxonomy" id="1348616"/>
    <lineage>
        <taxon>Eukaryota</taxon>
        <taxon>Fungi</taxon>
        <taxon>Fungi incertae sedis</taxon>
        <taxon>Mucoromycota</taxon>
        <taxon>Glomeromycotina</taxon>
        <taxon>Glomeromycetes</taxon>
        <taxon>Diversisporales</taxon>
        <taxon>Gigasporaceae</taxon>
        <taxon>Dentiscutata</taxon>
    </lineage>
</organism>
<gene>
    <name evidence="1" type="ORF">DERYTH_LOCUS14786</name>
</gene>
<evidence type="ECO:0000313" key="2">
    <source>
        <dbReference type="Proteomes" id="UP000789405"/>
    </source>
</evidence>
<keyword evidence="2" id="KW-1185">Reference proteome</keyword>
<proteinExistence type="predicted"/>
<protein>
    <submittedName>
        <fullName evidence="1">11679_t:CDS:1</fullName>
    </submittedName>
</protein>
<accession>A0A9N9NEI3</accession>
<evidence type="ECO:0000313" key="1">
    <source>
        <dbReference type="EMBL" id="CAG8726884.1"/>
    </source>
</evidence>
<name>A0A9N9NEI3_9GLOM</name>
<comment type="caution">
    <text evidence="1">The sequence shown here is derived from an EMBL/GenBank/DDBJ whole genome shotgun (WGS) entry which is preliminary data.</text>
</comment>